<dbReference type="AlphaFoldDB" id="A0A316YC44"/>
<sequence>MPRVQFVKSSRARKVNRRGIQDLRMRQVDSLQVRGLDACLFDEGSKLQLVKKYLKKPSLGLEQSLYERRRDSAWFASLGSTTDIQSVSVVSQLRAPAKGMRNFIDMALTSHISHEPQILFSRTILAILAVPDDVMVTEHLFLASPLSQTPSNRFGQLSGTLGYSYYWSTTDWLPLLVSSDEVADSCIHSLDAFPMVKLLRFFSVSPAALSDGKHLDTSRA</sequence>
<dbReference type="GeneID" id="37046294"/>
<accession>A0A316YC44</accession>
<keyword evidence="2" id="KW-1185">Reference proteome</keyword>
<dbReference type="RefSeq" id="XP_025373672.1">
    <property type="nucleotide sequence ID" value="XM_025524378.1"/>
</dbReference>
<evidence type="ECO:0000313" key="2">
    <source>
        <dbReference type="Proteomes" id="UP000245768"/>
    </source>
</evidence>
<protein>
    <submittedName>
        <fullName evidence="1">Uncharacterized protein</fullName>
    </submittedName>
</protein>
<proteinExistence type="predicted"/>
<organism evidence="1 2">
    <name type="scientific">Acaromyces ingoldii</name>
    <dbReference type="NCBI Taxonomy" id="215250"/>
    <lineage>
        <taxon>Eukaryota</taxon>
        <taxon>Fungi</taxon>
        <taxon>Dikarya</taxon>
        <taxon>Basidiomycota</taxon>
        <taxon>Ustilaginomycotina</taxon>
        <taxon>Exobasidiomycetes</taxon>
        <taxon>Exobasidiales</taxon>
        <taxon>Cryptobasidiaceae</taxon>
        <taxon>Acaromyces</taxon>
    </lineage>
</organism>
<reference evidence="1 2" key="1">
    <citation type="journal article" date="2018" name="Mol. Biol. Evol.">
        <title>Broad Genomic Sampling Reveals a Smut Pathogenic Ancestry of the Fungal Clade Ustilaginomycotina.</title>
        <authorList>
            <person name="Kijpornyongpan T."/>
            <person name="Mondo S.J."/>
            <person name="Barry K."/>
            <person name="Sandor L."/>
            <person name="Lee J."/>
            <person name="Lipzen A."/>
            <person name="Pangilinan J."/>
            <person name="LaButti K."/>
            <person name="Hainaut M."/>
            <person name="Henrissat B."/>
            <person name="Grigoriev I.V."/>
            <person name="Spatafora J.W."/>
            <person name="Aime M.C."/>
        </authorList>
    </citation>
    <scope>NUCLEOTIDE SEQUENCE [LARGE SCALE GENOMIC DNA]</scope>
    <source>
        <strain evidence="1 2">MCA 4198</strain>
    </source>
</reference>
<evidence type="ECO:0000313" key="1">
    <source>
        <dbReference type="EMBL" id="PWN86474.1"/>
    </source>
</evidence>
<dbReference type="STRING" id="215250.A0A316YC44"/>
<name>A0A316YC44_9BASI</name>
<dbReference type="EMBL" id="KZ819647">
    <property type="protein sequence ID" value="PWN86474.1"/>
    <property type="molecule type" value="Genomic_DNA"/>
</dbReference>
<dbReference type="OrthoDB" id="429813at2759"/>
<gene>
    <name evidence="1" type="ORF">FA10DRAFT_291988</name>
</gene>
<dbReference type="Proteomes" id="UP000245768">
    <property type="component" value="Unassembled WGS sequence"/>
</dbReference>
<dbReference type="InParanoid" id="A0A316YC44"/>